<dbReference type="AlphaFoldDB" id="A0A2G5V5U4"/>
<comment type="caution">
    <text evidence="3">The sequence shown here is derived from an EMBL/GenBank/DDBJ whole genome shotgun (WGS) entry which is preliminary data.</text>
</comment>
<proteinExistence type="predicted"/>
<evidence type="ECO:0000256" key="2">
    <source>
        <dbReference type="SAM" id="MobiDB-lite"/>
    </source>
</evidence>
<organism evidence="3 4">
    <name type="scientific">Caenorhabditis nigoni</name>
    <dbReference type="NCBI Taxonomy" id="1611254"/>
    <lineage>
        <taxon>Eukaryota</taxon>
        <taxon>Metazoa</taxon>
        <taxon>Ecdysozoa</taxon>
        <taxon>Nematoda</taxon>
        <taxon>Chromadorea</taxon>
        <taxon>Rhabditida</taxon>
        <taxon>Rhabditina</taxon>
        <taxon>Rhabditomorpha</taxon>
        <taxon>Rhabditoidea</taxon>
        <taxon>Rhabditidae</taxon>
        <taxon>Peloderinae</taxon>
        <taxon>Caenorhabditis</taxon>
    </lineage>
</organism>
<keyword evidence="4" id="KW-1185">Reference proteome</keyword>
<dbReference type="EMBL" id="PDUG01000002">
    <property type="protein sequence ID" value="PIC47110.1"/>
    <property type="molecule type" value="Genomic_DNA"/>
</dbReference>
<dbReference type="Proteomes" id="UP000230233">
    <property type="component" value="Chromosome II"/>
</dbReference>
<protein>
    <submittedName>
        <fullName evidence="3">Uncharacterized protein</fullName>
    </submittedName>
</protein>
<feature type="compositionally biased region" description="Low complexity" evidence="2">
    <location>
        <begin position="227"/>
        <end position="239"/>
    </location>
</feature>
<sequence>MNQLTRRFRPTNFELWQARMQNETDRAVQGIIREDPDLNRNYPIRFQQNFQSSGRYQTVQNLTPMKIQKPIQIQKKHTENEERTKKDSDLRAKALLFRVNAQENRLFFEERRIRQEERRALLRRQENKKNEFESNGNKENDESEWQAYCRKMRNDLRNEQKPKKQKVNNIKTCRQRGARYQKKLENHEKRRMESLKNMDIHPVVYRSDKYKNSPHPRDSRMKSPLYSGDSGIDSSFSSSSIGILNSEKENLRFEDIILSSSDDETMP</sequence>
<reference evidence="4" key="1">
    <citation type="submission" date="2017-10" db="EMBL/GenBank/DDBJ databases">
        <title>Rapid genome shrinkage in a self-fertile nematode reveals novel sperm competition proteins.</title>
        <authorList>
            <person name="Yin D."/>
            <person name="Schwarz E.M."/>
            <person name="Thomas C.G."/>
            <person name="Felde R.L."/>
            <person name="Korf I.F."/>
            <person name="Cutter A.D."/>
            <person name="Schartner C.M."/>
            <person name="Ralston E.J."/>
            <person name="Meyer B.J."/>
            <person name="Haag E.S."/>
        </authorList>
    </citation>
    <scope>NUCLEOTIDE SEQUENCE [LARGE SCALE GENOMIC DNA]</scope>
    <source>
        <strain evidence="4">JU1422</strain>
    </source>
</reference>
<name>A0A2G5V5U4_9PELO</name>
<evidence type="ECO:0000256" key="1">
    <source>
        <dbReference type="SAM" id="Coils"/>
    </source>
</evidence>
<feature type="coiled-coil region" evidence="1">
    <location>
        <begin position="99"/>
        <end position="142"/>
    </location>
</feature>
<feature type="compositionally biased region" description="Basic and acidic residues" evidence="2">
    <location>
        <begin position="208"/>
        <end position="221"/>
    </location>
</feature>
<gene>
    <name evidence="3" type="primary">Cnig_chr_II.g6573</name>
    <name evidence="3" type="ORF">B9Z55_006573</name>
</gene>
<evidence type="ECO:0000313" key="4">
    <source>
        <dbReference type="Proteomes" id="UP000230233"/>
    </source>
</evidence>
<accession>A0A2G5V5U4</accession>
<evidence type="ECO:0000313" key="3">
    <source>
        <dbReference type="EMBL" id="PIC47110.1"/>
    </source>
</evidence>
<keyword evidence="1" id="KW-0175">Coiled coil</keyword>
<dbReference type="OrthoDB" id="10460189at2759"/>
<feature type="region of interest" description="Disordered" evidence="2">
    <location>
        <begin position="208"/>
        <end position="239"/>
    </location>
</feature>